<dbReference type="RefSeq" id="WP_261756077.1">
    <property type="nucleotide sequence ID" value="NZ_CP104562.2"/>
</dbReference>
<dbReference type="Pfam" id="PF10438">
    <property type="entry name" value="Cyc-maltodext_C"/>
    <property type="match status" value="1"/>
</dbReference>
<feature type="domain" description="Glycosyl hydrolase family 13 catalytic" evidence="4">
    <location>
        <begin position="172"/>
        <end position="569"/>
    </location>
</feature>
<dbReference type="InterPro" id="IPR017853">
    <property type="entry name" value="GH"/>
</dbReference>
<dbReference type="SUPFAM" id="SSF51445">
    <property type="entry name" value="(Trans)glycosidases"/>
    <property type="match status" value="1"/>
</dbReference>
<evidence type="ECO:0000256" key="1">
    <source>
        <dbReference type="ARBA" id="ARBA00022801"/>
    </source>
</evidence>
<keyword evidence="6" id="KW-1185">Reference proteome</keyword>
<feature type="compositionally biased region" description="Low complexity" evidence="3">
    <location>
        <begin position="1"/>
        <end position="18"/>
    </location>
</feature>
<accession>A0ABY6ATK4</accession>
<evidence type="ECO:0000256" key="2">
    <source>
        <dbReference type="ARBA" id="ARBA00023295"/>
    </source>
</evidence>
<dbReference type="Pfam" id="PF09087">
    <property type="entry name" value="Cyc-maltodext_N"/>
    <property type="match status" value="1"/>
</dbReference>
<reference evidence="5" key="1">
    <citation type="submission" date="2022-10" db="EMBL/GenBank/DDBJ databases">
        <title>Characterization and whole genome sequencing of a new Roseateles species, isolated from fresh water.</title>
        <authorList>
            <person name="Guliayeva D.Y."/>
            <person name="Akhremchuk A.E."/>
            <person name="Sikolenko M.A."/>
            <person name="Valentovich L.N."/>
            <person name="Sidarenka A.V."/>
        </authorList>
    </citation>
    <scope>NUCLEOTIDE SEQUENCE</scope>
    <source>
        <strain evidence="5">BIM B-1768</strain>
    </source>
</reference>
<gene>
    <name evidence="5" type="ORF">N4261_14890</name>
</gene>
<dbReference type="InterPro" id="IPR014756">
    <property type="entry name" value="Ig_E-set"/>
</dbReference>
<feature type="compositionally biased region" description="Low complexity" evidence="3">
    <location>
        <begin position="37"/>
        <end position="53"/>
    </location>
</feature>
<dbReference type="SMART" id="SM00642">
    <property type="entry name" value="Aamy"/>
    <property type="match status" value="1"/>
</dbReference>
<evidence type="ECO:0000313" key="6">
    <source>
        <dbReference type="Proteomes" id="UP001064933"/>
    </source>
</evidence>
<dbReference type="InterPro" id="IPR013780">
    <property type="entry name" value="Glyco_hydro_b"/>
</dbReference>
<dbReference type="CDD" id="cd11340">
    <property type="entry name" value="AmyAc_bac_CMD_like_3"/>
    <property type="match status" value="1"/>
</dbReference>
<dbReference type="EMBL" id="CP104562">
    <property type="protein sequence ID" value="UXH76347.1"/>
    <property type="molecule type" value="Genomic_DNA"/>
</dbReference>
<dbReference type="Gene3D" id="2.60.40.1180">
    <property type="entry name" value="Golgi alpha-mannosidase II"/>
    <property type="match status" value="1"/>
</dbReference>
<sequence length="681" mass="74876">MNHAQAASPANASADLGASTGTHDVAYSPSPSPSPSPADGGTPTGAAATSMPSEAPSPVASAFRLDHVEPPSWWIGMKRPALQVLLHGPGIGALTVALVPKDGVTLLGVQRGDSPNYLFVDLHLDASATPGALQLQLKRGDTVVLTHAYPLQAREPGSAQRQGFGPKDAIYLVVPDRFANGDPSLDRVDGLTEGPNRADPGGRHGGDLAGLTRHLDYIADMGFTMIWPTPLSENNSARWSYHGYAATDFYRVDARFGSNDDYRRLSVEARAKGLGLIQDVVLNHIGSHHWWMKDLPTADWINTWPQYTETHHARMSLQDPYAAPSDRKRFSDGWFSPGMPDLNQRQPLLETYLTQMSLWWIEQIGLAGVRTDTYSYSDRAFLTAWSSRLREEYPRLNIVGEEWSPHPAVVAYWQAGKRNHDGYVSALPSLMDFPLHEALLAGMTQHDSHDGGFMKLYEALAHDFVYPDPGNLVLFEGNHDTPRLYSMLHEDLALTTMAWTYLAFVKRIPQFFYGTEVLLTSPRERDDGAVRADFPGGWSGDRVNAFTGEGLRDDQRRAQAFLKRLLNWRKHEPLAHDAALMQYAPLDGCFVLFRYAGSNEAQGAQGGQVAQAALAAQAPPTGRRLMLVMNKRPEPHALALDRFPEMIRGGESATDVLTGQRHILGATLQVPGRSALLLSIE</sequence>
<dbReference type="InterPro" id="IPR015171">
    <property type="entry name" value="Cyc-maltodext_N"/>
</dbReference>
<dbReference type="Proteomes" id="UP001064933">
    <property type="component" value="Chromosome"/>
</dbReference>
<feature type="region of interest" description="Disordered" evidence="3">
    <location>
        <begin position="1"/>
        <end position="57"/>
    </location>
</feature>
<keyword evidence="2" id="KW-0326">Glycosidase</keyword>
<evidence type="ECO:0000259" key="4">
    <source>
        <dbReference type="SMART" id="SM00642"/>
    </source>
</evidence>
<dbReference type="InterPro" id="IPR019492">
    <property type="entry name" value="Cyclo-malto-dextrinase_C"/>
</dbReference>
<dbReference type="Gene3D" id="3.20.20.80">
    <property type="entry name" value="Glycosidases"/>
    <property type="match status" value="1"/>
</dbReference>
<evidence type="ECO:0000313" key="5">
    <source>
        <dbReference type="EMBL" id="UXH76347.1"/>
    </source>
</evidence>
<name>A0ABY6ATK4_9BURK</name>
<dbReference type="Gene3D" id="2.60.40.10">
    <property type="entry name" value="Immunoglobulins"/>
    <property type="match status" value="1"/>
</dbReference>
<organism evidence="5 6">
    <name type="scientific">Roseateles amylovorans</name>
    <dbReference type="NCBI Taxonomy" id="2978473"/>
    <lineage>
        <taxon>Bacteria</taxon>
        <taxon>Pseudomonadati</taxon>
        <taxon>Pseudomonadota</taxon>
        <taxon>Betaproteobacteria</taxon>
        <taxon>Burkholderiales</taxon>
        <taxon>Sphaerotilaceae</taxon>
        <taxon>Roseateles</taxon>
    </lineage>
</organism>
<dbReference type="InterPro" id="IPR006047">
    <property type="entry name" value="GH13_cat_dom"/>
</dbReference>
<dbReference type="PANTHER" id="PTHR10357">
    <property type="entry name" value="ALPHA-AMYLASE FAMILY MEMBER"/>
    <property type="match status" value="1"/>
</dbReference>
<evidence type="ECO:0000256" key="3">
    <source>
        <dbReference type="SAM" id="MobiDB-lite"/>
    </source>
</evidence>
<keyword evidence="1 5" id="KW-0378">Hydrolase</keyword>
<dbReference type="InterPro" id="IPR013783">
    <property type="entry name" value="Ig-like_fold"/>
</dbReference>
<dbReference type="Pfam" id="PF00128">
    <property type="entry name" value="Alpha-amylase"/>
    <property type="match status" value="1"/>
</dbReference>
<dbReference type="GO" id="GO:0016787">
    <property type="term" value="F:hydrolase activity"/>
    <property type="evidence" value="ECO:0007669"/>
    <property type="project" value="UniProtKB-KW"/>
</dbReference>
<proteinExistence type="predicted"/>
<dbReference type="PANTHER" id="PTHR10357:SF210">
    <property type="entry name" value="MALTODEXTRIN GLUCOSIDASE"/>
    <property type="match status" value="1"/>
</dbReference>
<protein>
    <submittedName>
        <fullName evidence="5">Glycoside hydrolase family 13 protein</fullName>
    </submittedName>
</protein>
<dbReference type="SUPFAM" id="SSF81296">
    <property type="entry name" value="E set domains"/>
    <property type="match status" value="1"/>
</dbReference>